<accession>A0A4P2TH57</accession>
<dbReference type="Pfam" id="PF14216">
    <property type="entry name" value="DUF4326"/>
    <property type="match status" value="1"/>
</dbReference>
<protein>
    <recommendedName>
        <fullName evidence="1">DUF4326 domain-containing protein</fullName>
    </recommendedName>
</protein>
<dbReference type="EMBL" id="MH363700">
    <property type="protein sequence ID" value="AWY10099.1"/>
    <property type="molecule type" value="Genomic_DNA"/>
</dbReference>
<evidence type="ECO:0000259" key="1">
    <source>
        <dbReference type="Pfam" id="PF14216"/>
    </source>
</evidence>
<feature type="domain" description="DUF4326" evidence="1">
    <location>
        <begin position="6"/>
        <end position="87"/>
    </location>
</feature>
<dbReference type="InterPro" id="IPR025475">
    <property type="entry name" value="DUF4326"/>
</dbReference>
<name>A0A4P2TH57_9CAUD</name>
<organism evidence="2 3">
    <name type="scientific">Vibrio phage VP-1</name>
    <dbReference type="NCBI Taxonomy" id="2234088"/>
    <lineage>
        <taxon>Viruses</taxon>
        <taxon>Duplodnaviria</taxon>
        <taxon>Heunggongvirae</taxon>
        <taxon>Uroviricota</taxon>
        <taxon>Caudoviricetes</taxon>
        <taxon>Pantevenvirales</taxon>
        <taxon>Ackermannviridae</taxon>
        <taxon>Vapseptimavirus</taxon>
        <taxon>Vapseptimavirus VAP7</taxon>
    </lineage>
</organism>
<dbReference type="Proteomes" id="UP000305753">
    <property type="component" value="Segment"/>
</dbReference>
<evidence type="ECO:0000313" key="2">
    <source>
        <dbReference type="EMBL" id="AWY10099.1"/>
    </source>
</evidence>
<reference evidence="2 3" key="1">
    <citation type="submission" date="2018-05" db="EMBL/GenBank/DDBJ databases">
        <title>Whole genome sequencing of Vibrio phage VP-1.</title>
        <authorList>
            <person name="Nandita M."/>
            <person name="Bhat S.G."/>
        </authorList>
    </citation>
    <scope>NUCLEOTIDE SEQUENCE [LARGE SCALE GENOMIC DNA]</scope>
</reference>
<evidence type="ECO:0000313" key="3">
    <source>
        <dbReference type="Proteomes" id="UP000305753"/>
    </source>
</evidence>
<sequence length="120" mass="13707">MAKCKAVHKNFNKYDVYIGRGGMWGNYAFEEGMTRSQAIAAYEKYLLADELLMAQLPTLIGKRLGCYCRREDDPTKSKPCHGDIIAKYVNRLGNPFFKSFTKRIMGLHRKHFPNSGVTIP</sequence>
<proteinExistence type="predicted"/>